<dbReference type="GO" id="GO:0008081">
    <property type="term" value="F:phosphoric diester hydrolase activity"/>
    <property type="evidence" value="ECO:0007669"/>
    <property type="project" value="UniProtKB-ARBA"/>
</dbReference>
<dbReference type="Pfam" id="PF00072">
    <property type="entry name" value="Response_reg"/>
    <property type="match status" value="1"/>
</dbReference>
<dbReference type="GO" id="GO:0000160">
    <property type="term" value="P:phosphorelay signal transduction system"/>
    <property type="evidence" value="ECO:0007669"/>
    <property type="project" value="InterPro"/>
</dbReference>
<dbReference type="CDD" id="cd00077">
    <property type="entry name" value="HDc"/>
    <property type="match status" value="1"/>
</dbReference>
<reference evidence="4 5" key="1">
    <citation type="journal article" date="2016" name="BMC Genomics">
        <title>Combined genomic and structural analyses of a cultured magnetotactic bacterium reveals its niche adaptation to a dynamic environment.</title>
        <authorList>
            <person name="Araujo A.C."/>
            <person name="Morillo V."/>
            <person name="Cypriano J."/>
            <person name="Teixeira L.C."/>
            <person name="Leao P."/>
            <person name="Lyra S."/>
            <person name="Almeida L.G."/>
            <person name="Bazylinski D.A."/>
            <person name="Vasconcellos A.T."/>
            <person name="Abreu F."/>
            <person name="Lins U."/>
        </authorList>
    </citation>
    <scope>NUCLEOTIDE SEQUENCE [LARGE SCALE GENOMIC DNA]</scope>
    <source>
        <strain evidence="4 5">IT-1</strain>
    </source>
</reference>
<dbReference type="SMART" id="SM00448">
    <property type="entry name" value="REC"/>
    <property type="match status" value="1"/>
</dbReference>
<accession>A0A1Y2KA42</accession>
<evidence type="ECO:0000259" key="2">
    <source>
        <dbReference type="PROSITE" id="PS50110"/>
    </source>
</evidence>
<dbReference type="Gene3D" id="1.10.3210.10">
    <property type="entry name" value="Hypothetical protein af1432"/>
    <property type="match status" value="1"/>
</dbReference>
<evidence type="ECO:0000259" key="3">
    <source>
        <dbReference type="PROSITE" id="PS51832"/>
    </source>
</evidence>
<dbReference type="PANTHER" id="PTHR45228">
    <property type="entry name" value="CYCLIC DI-GMP PHOSPHODIESTERASE TM_0186-RELATED"/>
    <property type="match status" value="1"/>
</dbReference>
<feature type="domain" description="Response regulatory" evidence="2">
    <location>
        <begin position="7"/>
        <end position="122"/>
    </location>
</feature>
<name>A0A1Y2KA42_9PROT</name>
<dbReference type="PANTHER" id="PTHR45228:SF5">
    <property type="entry name" value="CYCLIC DI-GMP PHOSPHODIESTERASE VC_1348-RELATED"/>
    <property type="match status" value="1"/>
</dbReference>
<evidence type="ECO:0000313" key="5">
    <source>
        <dbReference type="Proteomes" id="UP000194003"/>
    </source>
</evidence>
<dbReference type="InterPro" id="IPR011006">
    <property type="entry name" value="CheY-like_superfamily"/>
</dbReference>
<dbReference type="SUPFAM" id="SSF109604">
    <property type="entry name" value="HD-domain/PDEase-like"/>
    <property type="match status" value="1"/>
</dbReference>
<evidence type="ECO:0000313" key="4">
    <source>
        <dbReference type="EMBL" id="OSM06784.1"/>
    </source>
</evidence>
<dbReference type="SMART" id="SM00471">
    <property type="entry name" value="HDc"/>
    <property type="match status" value="1"/>
</dbReference>
<dbReference type="SUPFAM" id="SSF52172">
    <property type="entry name" value="CheY-like"/>
    <property type="match status" value="1"/>
</dbReference>
<protein>
    <submittedName>
        <fullName evidence="4">Putative two-component system</fullName>
    </submittedName>
</protein>
<feature type="domain" description="HD-GYP" evidence="3">
    <location>
        <begin position="130"/>
        <end position="327"/>
    </location>
</feature>
<sequence>MGMPYGALLIVDDEPQNLAAMRQILSSKYRLLFARGGNEALAVARQQRPAMILLDIKMPDMDGYAVCRALKADPETEHIPVIFVSSLSDVGDEAEGFEAGCVDYIIKPPSPPIVLARINTHLSLVRAIRLEDSHRDAIFMLGAAGHYNDSDTGVHIWRMAAYAGLLARECGWSEEEAKQIEQAAPMHDTGKIGIPDAILRKPAKLDADEWRVMRTHSEIGHGILKNSKAPVFQMAAQIALYHHEKWDGSGYPNGLAGEDIPEAARIVALADVFDALSMKRPYKDPWPIDRIIDVMGEGSGLHFEPRLLEAFLGLMPQLLEIKQKWDSFEQRQNVA</sequence>
<dbReference type="Pfam" id="PF13487">
    <property type="entry name" value="HD_5"/>
    <property type="match status" value="1"/>
</dbReference>
<dbReference type="STRING" id="1434232.MAIT1_00354"/>
<dbReference type="PROSITE" id="PS50110">
    <property type="entry name" value="RESPONSE_REGULATORY"/>
    <property type="match status" value="1"/>
</dbReference>
<dbReference type="InterPro" id="IPR037522">
    <property type="entry name" value="HD_GYP_dom"/>
</dbReference>
<dbReference type="InterPro" id="IPR052020">
    <property type="entry name" value="Cyclic_di-GMP/3'3'-cGAMP_PDE"/>
</dbReference>
<dbReference type="InterPro" id="IPR001789">
    <property type="entry name" value="Sig_transdc_resp-reg_receiver"/>
</dbReference>
<dbReference type="CDD" id="cd19920">
    <property type="entry name" value="REC_PA4781-like"/>
    <property type="match status" value="1"/>
</dbReference>
<comment type="caution">
    <text evidence="4">The sequence shown here is derived from an EMBL/GenBank/DDBJ whole genome shotgun (WGS) entry which is preliminary data.</text>
</comment>
<gene>
    <name evidence="4" type="ORF">MAIT1_00354</name>
</gene>
<evidence type="ECO:0000256" key="1">
    <source>
        <dbReference type="PROSITE-ProRule" id="PRU00169"/>
    </source>
</evidence>
<dbReference type="Gene3D" id="3.40.50.2300">
    <property type="match status" value="1"/>
</dbReference>
<keyword evidence="5" id="KW-1185">Reference proteome</keyword>
<dbReference type="PROSITE" id="PS51832">
    <property type="entry name" value="HD_GYP"/>
    <property type="match status" value="1"/>
</dbReference>
<dbReference type="EMBL" id="LVJN01000015">
    <property type="protein sequence ID" value="OSM06784.1"/>
    <property type="molecule type" value="Genomic_DNA"/>
</dbReference>
<proteinExistence type="predicted"/>
<feature type="modified residue" description="4-aspartylphosphate" evidence="1">
    <location>
        <position position="55"/>
    </location>
</feature>
<organism evidence="4 5">
    <name type="scientific">Magnetofaba australis IT-1</name>
    <dbReference type="NCBI Taxonomy" id="1434232"/>
    <lineage>
        <taxon>Bacteria</taxon>
        <taxon>Pseudomonadati</taxon>
        <taxon>Pseudomonadota</taxon>
        <taxon>Magnetococcia</taxon>
        <taxon>Magnetococcales</taxon>
        <taxon>Magnetococcaceae</taxon>
        <taxon>Magnetofaba</taxon>
    </lineage>
</organism>
<dbReference type="AlphaFoldDB" id="A0A1Y2KA42"/>
<dbReference type="Proteomes" id="UP000194003">
    <property type="component" value="Unassembled WGS sequence"/>
</dbReference>
<keyword evidence="1" id="KW-0597">Phosphoprotein</keyword>
<dbReference type="InterPro" id="IPR003607">
    <property type="entry name" value="HD/PDEase_dom"/>
</dbReference>